<evidence type="ECO:0000256" key="3">
    <source>
        <dbReference type="ARBA" id="ARBA00022528"/>
    </source>
</evidence>
<dbReference type="EC" id="2.7.1.182" evidence="12"/>
<keyword evidence="3" id="KW-0150">Chloroplast</keyword>
<feature type="region of interest" description="Disordered" evidence="15">
    <location>
        <begin position="645"/>
        <end position="682"/>
    </location>
</feature>
<keyword evidence="8" id="KW-0809">Transit peptide</keyword>
<dbReference type="InterPro" id="IPR039606">
    <property type="entry name" value="Phytol/farnesol_kinase"/>
</dbReference>
<proteinExistence type="inferred from homology"/>
<evidence type="ECO:0000256" key="1">
    <source>
        <dbReference type="ARBA" id="ARBA00004508"/>
    </source>
</evidence>
<dbReference type="PANTHER" id="PTHR32523:SF8">
    <property type="entry name" value="DOLICHOL KINASE"/>
    <property type="match status" value="1"/>
</dbReference>
<keyword evidence="14" id="KW-0175">Coiled coil</keyword>
<evidence type="ECO:0000256" key="12">
    <source>
        <dbReference type="ARBA" id="ARBA00039024"/>
    </source>
</evidence>
<organism evidence="16 17">
    <name type="scientific">Pleodorina starrii</name>
    <dbReference type="NCBI Taxonomy" id="330485"/>
    <lineage>
        <taxon>Eukaryota</taxon>
        <taxon>Viridiplantae</taxon>
        <taxon>Chlorophyta</taxon>
        <taxon>core chlorophytes</taxon>
        <taxon>Chlorophyceae</taxon>
        <taxon>CS clade</taxon>
        <taxon>Chlamydomonadales</taxon>
        <taxon>Volvocaceae</taxon>
        <taxon>Pleodorina</taxon>
    </lineage>
</organism>
<evidence type="ECO:0000256" key="11">
    <source>
        <dbReference type="ARBA" id="ARBA00024015"/>
    </source>
</evidence>
<evidence type="ECO:0000256" key="9">
    <source>
        <dbReference type="ARBA" id="ARBA00022989"/>
    </source>
</evidence>
<dbReference type="PANTHER" id="PTHR32523">
    <property type="entry name" value="PHYTOL KINASE 1, CHLOROPLASTIC"/>
    <property type="match status" value="1"/>
</dbReference>
<dbReference type="GO" id="GO:0009507">
    <property type="term" value="C:chloroplast"/>
    <property type="evidence" value="ECO:0007669"/>
    <property type="project" value="UniProtKB-SubCell"/>
</dbReference>
<dbReference type="EMBL" id="BRXU01000029">
    <property type="protein sequence ID" value="GLC59696.1"/>
    <property type="molecule type" value="Genomic_DNA"/>
</dbReference>
<evidence type="ECO:0000256" key="10">
    <source>
        <dbReference type="ARBA" id="ARBA00023136"/>
    </source>
</evidence>
<dbReference type="GO" id="GO:0016020">
    <property type="term" value="C:membrane"/>
    <property type="evidence" value="ECO:0007669"/>
    <property type="project" value="UniProtKB-SubCell"/>
</dbReference>
<dbReference type="OrthoDB" id="562714at2759"/>
<evidence type="ECO:0000256" key="13">
    <source>
        <dbReference type="ARBA" id="ARBA00048889"/>
    </source>
</evidence>
<evidence type="ECO:0000256" key="4">
    <source>
        <dbReference type="ARBA" id="ARBA00022640"/>
    </source>
</evidence>
<comment type="catalytic activity">
    <reaction evidence="13">
        <text>phytol + CTP = phytyl phosphate + CDP + H(+)</text>
        <dbReference type="Rhea" id="RHEA:38055"/>
        <dbReference type="ChEBI" id="CHEBI:15378"/>
        <dbReference type="ChEBI" id="CHEBI:17327"/>
        <dbReference type="ChEBI" id="CHEBI:37563"/>
        <dbReference type="ChEBI" id="CHEBI:58069"/>
        <dbReference type="ChEBI" id="CHEBI:75483"/>
        <dbReference type="EC" id="2.7.1.182"/>
    </reaction>
</comment>
<feature type="region of interest" description="Disordered" evidence="15">
    <location>
        <begin position="870"/>
        <end position="905"/>
    </location>
</feature>
<feature type="compositionally biased region" description="Gly residues" evidence="15">
    <location>
        <begin position="658"/>
        <end position="667"/>
    </location>
</feature>
<comment type="subcellular location">
    <subcellularLocation>
        <location evidence="1">Plastid</location>
        <location evidence="1">Chloroplast membrane</location>
        <topology evidence="1">Multi-pass membrane protein</topology>
    </subcellularLocation>
</comment>
<keyword evidence="4" id="KW-0934">Plastid</keyword>
<keyword evidence="10" id="KW-0472">Membrane</keyword>
<feature type="coiled-coil region" evidence="14">
    <location>
        <begin position="155"/>
        <end position="182"/>
    </location>
</feature>
<evidence type="ECO:0000313" key="16">
    <source>
        <dbReference type="EMBL" id="GLC59696.1"/>
    </source>
</evidence>
<evidence type="ECO:0000256" key="6">
    <source>
        <dbReference type="ARBA" id="ARBA00022692"/>
    </source>
</evidence>
<dbReference type="GO" id="GO:0010276">
    <property type="term" value="F:phytol kinase activity"/>
    <property type="evidence" value="ECO:0007669"/>
    <property type="project" value="UniProtKB-EC"/>
</dbReference>
<comment type="pathway">
    <text evidence="11">Cofactor biosynthesis; tocopherol biosynthesis.</text>
</comment>
<keyword evidence="9" id="KW-1133">Transmembrane helix</keyword>
<dbReference type="Gene3D" id="6.10.140.2220">
    <property type="match status" value="1"/>
</dbReference>
<keyword evidence="7" id="KW-0418">Kinase</keyword>
<sequence length="1052" mass="109168">MPPRARPQRRRAVDPVTERTKIVDGLAVCLANGDTDIAQDRLSDFVDTFSDVSISQLMVTVNEATAVDLFTLFSLALRRSNGAGVDLGARTCYRKLRHAVSAHLSDALSSNPEEHLQRIELLAQLLLRTEALQCYAGLLRDVGQQVQQRPSRNNVEAAAELLSEVAALLAALERALMRIQTKRTVLADWLIKRCLPTQFDKSGLLDAWASCFLQLAATGECGSNQEAELLRSFVVALECLESIYLAMCLAICRTAGPGLLYLLSAHVVRAMAMLDGGTTYGMEAGGAPQVPLLTPDGAAVRSDRGDVLDPKVLLFALTYWEHLLDSSWDSHAPASFAAAFPPYHRPATFDLCIRLVDVAVATASAPAAAAQQQQRRRSGPLLLKRSTCGTVASSALQRAEVALRELISRKPAGLAQKDVERLRRFWAAYMRVLDAAMHGLVASALSPATAAGPAGAAAWLGGASSSTSHMRFGGDWSGFTVIPVGNMESSSEGLPTQLGAEAEIVLSTGVLARMERLMRMQVRPSKLLCGTAIWTQLAMFGPVDQVAALIATASKYVRSCALFVEQRTKKDPRQPAGAAFCTDMVSAHLPQGISTAAELLAATIFVWAQQPPNEARRSSSSSCVAGAGSAGGGFGSNSSGCGGASSSSNCGEGDRDAGGNGADGGNAGDDAATGAGGASSGVDARVTDDGACCGSSTDGRGSNAGGGSGGPATSTQQLEELASFAAVRLLPAVAKAVHCFESPAFACWAAHSKATADTFLPLTTTLLCCQSLLLLALPARADARPSGPAPNELAPCVAMPAPAAAQWRALLLHEVDLVGLLGAAAKALSTLGSNTQRENVPVCGEAFAGVLSLSCVVFPDAMRAALGAEPGGPVAPSAGANSSTFGDSGDAGAGPGGNEADLPGPASHPRAYLTLPVITKLLGLSGNFPKEVALSLVTELVKNGVARMPEDFRRMAARVSALPPPNEILRRMAPYCCANPVCFNLEGPSEAALPRHRCGGGCGGRPWWYCSKECQVAHWRAGHMVECKAAGARAAGGSQGPTAGDAALGQQG</sequence>
<protein>
    <recommendedName>
        <fullName evidence="12">phytol kinase</fullName>
        <ecNumber evidence="12">2.7.1.182</ecNumber>
    </recommendedName>
</protein>
<gene>
    <name evidence="16" type="primary">PLEST010541</name>
    <name evidence="16" type="ORF">PLESTB_001523500</name>
</gene>
<name>A0A9W6BWA5_9CHLO</name>
<evidence type="ECO:0000256" key="7">
    <source>
        <dbReference type="ARBA" id="ARBA00022777"/>
    </source>
</evidence>
<keyword evidence="6" id="KW-0812">Transmembrane</keyword>
<evidence type="ECO:0000313" key="17">
    <source>
        <dbReference type="Proteomes" id="UP001165080"/>
    </source>
</evidence>
<accession>A0A9W6BWA5</accession>
<evidence type="ECO:0000256" key="14">
    <source>
        <dbReference type="SAM" id="Coils"/>
    </source>
</evidence>
<evidence type="ECO:0000256" key="5">
    <source>
        <dbReference type="ARBA" id="ARBA00022679"/>
    </source>
</evidence>
<keyword evidence="5" id="KW-0808">Transferase</keyword>
<evidence type="ECO:0000256" key="15">
    <source>
        <dbReference type="SAM" id="MobiDB-lite"/>
    </source>
</evidence>
<evidence type="ECO:0000256" key="8">
    <source>
        <dbReference type="ARBA" id="ARBA00022946"/>
    </source>
</evidence>
<comment type="similarity">
    <text evidence="2">Belongs to the polyprenol kinase family.</text>
</comment>
<dbReference type="Proteomes" id="UP001165080">
    <property type="component" value="Unassembled WGS sequence"/>
</dbReference>
<comment type="caution">
    <text evidence="16">The sequence shown here is derived from an EMBL/GenBank/DDBJ whole genome shotgun (WGS) entry which is preliminary data.</text>
</comment>
<reference evidence="16 17" key="1">
    <citation type="journal article" date="2023" name="Commun. Biol.">
        <title>Reorganization of the ancestral sex-determining regions during the evolution of trioecy in Pleodorina starrii.</title>
        <authorList>
            <person name="Takahashi K."/>
            <person name="Suzuki S."/>
            <person name="Kawai-Toyooka H."/>
            <person name="Yamamoto K."/>
            <person name="Hamaji T."/>
            <person name="Ootsuki R."/>
            <person name="Yamaguchi H."/>
            <person name="Kawachi M."/>
            <person name="Higashiyama T."/>
            <person name="Nozaki H."/>
        </authorList>
    </citation>
    <scope>NUCLEOTIDE SEQUENCE [LARGE SCALE GENOMIC DNA]</scope>
    <source>
        <strain evidence="16 17">NIES-4479</strain>
    </source>
</reference>
<evidence type="ECO:0000256" key="2">
    <source>
        <dbReference type="ARBA" id="ARBA00010794"/>
    </source>
</evidence>
<keyword evidence="17" id="KW-1185">Reference proteome</keyword>
<dbReference type="AlphaFoldDB" id="A0A9W6BWA5"/>